<keyword evidence="4" id="KW-1185">Reference proteome</keyword>
<gene>
    <name evidence="3" type="ordered locus">ambt_10575</name>
</gene>
<reference evidence="3 4" key="1">
    <citation type="journal article" date="2011" name="J. Bacteriol.">
        <title>Complete genome sequence of the polycyclic aromatic hydrocarbon-degrading bacterium Alteromonas sp. strain SN2.</title>
        <authorList>
            <person name="Jin H.M."/>
            <person name="Jeong H."/>
            <person name="Moon E.J."/>
            <person name="Math R.K."/>
            <person name="Lee K."/>
            <person name="Kim H.J."/>
            <person name="Jeon C.O."/>
            <person name="Oh T.K."/>
            <person name="Kim J.F."/>
        </authorList>
    </citation>
    <scope>NUCLEOTIDE SEQUENCE [LARGE SCALE GENOMIC DNA]</scope>
    <source>
        <strain evidence="4">JCM 17741 / KACC 18427 / KCTC 11700BP / SN2</strain>
    </source>
</reference>
<keyword evidence="1" id="KW-0472">Membrane</keyword>
<dbReference type="HOGENOM" id="CLU_1227825_0_0_6"/>
<dbReference type="KEGG" id="alt:ambt_10575"/>
<keyword evidence="1" id="KW-0812">Transmembrane</keyword>
<dbReference type="AlphaFoldDB" id="F5ZBI0"/>
<dbReference type="RefSeq" id="WP_013784570.1">
    <property type="nucleotide sequence ID" value="NC_015554.1"/>
</dbReference>
<evidence type="ECO:0000256" key="2">
    <source>
        <dbReference type="SAM" id="SignalP"/>
    </source>
</evidence>
<sequence>MKTKFLKAIMAFCVLGASFNSNAAFMSVDGVEVEALDINQSLESFYNFSSSNYSANTGFELANQLVAFFATDNADNLGLYLIFGGPGSDAGNVNFDITSSDGEIIYVDDPNAATRSDTVISTSTGYSVDLIYGANRTDGLILSNFAGDIWDMALSFNETTGIDSFSFLTFDSSGADSVALFSNDVSEILISSISTTAPNSPTAVIAPSTLMILALSLSCIFVSRRKFN</sequence>
<dbReference type="EMBL" id="CP002339">
    <property type="protein sequence ID" value="AEF03637.1"/>
    <property type="molecule type" value="Genomic_DNA"/>
</dbReference>
<feature type="signal peptide" evidence="2">
    <location>
        <begin position="1"/>
        <end position="23"/>
    </location>
</feature>
<dbReference type="Proteomes" id="UP000000683">
    <property type="component" value="Chromosome"/>
</dbReference>
<proteinExistence type="predicted"/>
<accession>F5ZBI0</accession>
<feature type="transmembrane region" description="Helical" evidence="1">
    <location>
        <begin position="204"/>
        <end position="223"/>
    </location>
</feature>
<keyword evidence="2" id="KW-0732">Signal</keyword>
<protein>
    <submittedName>
        <fullName evidence="3">Uncharacterized protein</fullName>
    </submittedName>
</protein>
<name>F5ZBI0_ALTNA</name>
<feature type="chain" id="PRO_5003330511" evidence="2">
    <location>
        <begin position="24"/>
        <end position="228"/>
    </location>
</feature>
<evidence type="ECO:0000313" key="4">
    <source>
        <dbReference type="Proteomes" id="UP000000683"/>
    </source>
</evidence>
<dbReference type="OrthoDB" id="9554276at2"/>
<evidence type="ECO:0000313" key="3">
    <source>
        <dbReference type="EMBL" id="AEF03637.1"/>
    </source>
</evidence>
<keyword evidence="1" id="KW-1133">Transmembrane helix</keyword>
<evidence type="ECO:0000256" key="1">
    <source>
        <dbReference type="SAM" id="Phobius"/>
    </source>
</evidence>
<organism evidence="3 4">
    <name type="scientific">Alteromonas naphthalenivorans</name>
    <dbReference type="NCBI Taxonomy" id="715451"/>
    <lineage>
        <taxon>Bacteria</taxon>
        <taxon>Pseudomonadati</taxon>
        <taxon>Pseudomonadota</taxon>
        <taxon>Gammaproteobacteria</taxon>
        <taxon>Alteromonadales</taxon>
        <taxon>Alteromonadaceae</taxon>
        <taxon>Alteromonas/Salinimonas group</taxon>
        <taxon>Alteromonas</taxon>
    </lineage>
</organism>